<keyword evidence="16" id="KW-0325">Glycoprotein</keyword>
<evidence type="ECO:0000256" key="24">
    <source>
        <dbReference type="ARBA" id="ARBA00047494"/>
    </source>
</evidence>
<keyword evidence="17" id="KW-0449">Lipoprotein</keyword>
<evidence type="ECO:0000256" key="18">
    <source>
        <dbReference type="ARBA" id="ARBA00031167"/>
    </source>
</evidence>
<comment type="catalytic activity">
    <reaction evidence="26">
        <text>1-tetradecanoyl-sn-glycero-3-phosphocholine + H2O = 1-tetradecanoyl-sn-glycerol + phosphocholine + H(+)</text>
        <dbReference type="Rhea" id="RHEA:40999"/>
        <dbReference type="ChEBI" id="CHEBI:15377"/>
        <dbReference type="ChEBI" id="CHEBI:15378"/>
        <dbReference type="ChEBI" id="CHEBI:64489"/>
        <dbReference type="ChEBI" id="CHEBI:75536"/>
        <dbReference type="ChEBI" id="CHEBI:295975"/>
    </reaction>
    <physiologicalReaction direction="left-to-right" evidence="26">
        <dbReference type="Rhea" id="RHEA:41000"/>
    </physiologicalReaction>
</comment>
<evidence type="ECO:0000256" key="3">
    <source>
        <dbReference type="ARBA" id="ARBA00010594"/>
    </source>
</evidence>
<evidence type="ECO:0000256" key="21">
    <source>
        <dbReference type="ARBA" id="ARBA00047290"/>
    </source>
</evidence>
<keyword evidence="12" id="KW-0442">Lipid degradation</keyword>
<evidence type="ECO:0000256" key="7">
    <source>
        <dbReference type="ARBA" id="ARBA00022622"/>
    </source>
</evidence>
<evidence type="ECO:0000313" key="33">
    <source>
        <dbReference type="EMBL" id="KAJ8307148.1"/>
    </source>
</evidence>
<protein>
    <recommendedName>
        <fullName evidence="4">glycerophosphocholine cholinephosphodiesterase</fullName>
        <ecNumber evidence="4">3.1.4.38</ecNumber>
    </recommendedName>
    <alternativeName>
        <fullName evidence="19">Choline-specific glycerophosphodiester phosphodiesterase</fullName>
    </alternativeName>
    <alternativeName>
        <fullName evidence="18">Ectonucleotide pyrophosphatase/phosphodiesterase family member 6</fullName>
    </alternativeName>
</protein>
<evidence type="ECO:0000256" key="15">
    <source>
        <dbReference type="ARBA" id="ARBA00023157"/>
    </source>
</evidence>
<evidence type="ECO:0000256" key="10">
    <source>
        <dbReference type="ARBA" id="ARBA00022801"/>
    </source>
</evidence>
<comment type="catalytic activity">
    <reaction evidence="25">
        <text>a 1-acyl-sn-glycero-3-phosphocholine + H2O = a 1-acyl-sn-glycerol + phosphocholine + H(+)</text>
        <dbReference type="Rhea" id="RHEA:44720"/>
        <dbReference type="ChEBI" id="CHEBI:15377"/>
        <dbReference type="ChEBI" id="CHEBI:15378"/>
        <dbReference type="ChEBI" id="CHEBI:58168"/>
        <dbReference type="ChEBI" id="CHEBI:64683"/>
        <dbReference type="ChEBI" id="CHEBI:295975"/>
    </reaction>
    <physiologicalReaction direction="left-to-right" evidence="25">
        <dbReference type="Rhea" id="RHEA:44721"/>
    </physiologicalReaction>
</comment>
<comment type="catalytic activity">
    <reaction evidence="29">
        <text>sn-glycerol 3-phosphocholine + H2O = phosphocholine + glycerol + H(+)</text>
        <dbReference type="Rhea" id="RHEA:19545"/>
        <dbReference type="ChEBI" id="CHEBI:15377"/>
        <dbReference type="ChEBI" id="CHEBI:15378"/>
        <dbReference type="ChEBI" id="CHEBI:16870"/>
        <dbReference type="ChEBI" id="CHEBI:17754"/>
        <dbReference type="ChEBI" id="CHEBI:295975"/>
        <dbReference type="EC" id="3.1.4.38"/>
    </reaction>
    <physiologicalReaction direction="left-to-right" evidence="29">
        <dbReference type="Rhea" id="RHEA:19546"/>
    </physiologicalReaction>
</comment>
<comment type="catalytic activity">
    <reaction evidence="22">
        <text>1-(9Z-octadecenoyl)-sn-glycero-3-phosphocholine + H2O = 1-(9Z-octadecenoyl)-sn-glycerol + phosphocholine + H(+)</text>
        <dbReference type="Rhea" id="RHEA:41091"/>
        <dbReference type="ChEBI" id="CHEBI:15377"/>
        <dbReference type="ChEBI" id="CHEBI:15378"/>
        <dbReference type="ChEBI" id="CHEBI:28610"/>
        <dbReference type="ChEBI" id="CHEBI:75757"/>
        <dbReference type="ChEBI" id="CHEBI:295975"/>
    </reaction>
    <physiologicalReaction direction="left-to-right" evidence="22">
        <dbReference type="Rhea" id="RHEA:41092"/>
    </physiologicalReaction>
</comment>
<comment type="catalytic activity">
    <reaction evidence="28">
        <text>sphing-4-enine-phosphocholine + H2O = sphing-4-enine + phosphocholine + H(+)</text>
        <dbReference type="Rhea" id="RHEA:41095"/>
        <dbReference type="ChEBI" id="CHEBI:15377"/>
        <dbReference type="ChEBI" id="CHEBI:15378"/>
        <dbReference type="ChEBI" id="CHEBI:57756"/>
        <dbReference type="ChEBI" id="CHEBI:58906"/>
        <dbReference type="ChEBI" id="CHEBI:295975"/>
    </reaction>
    <physiologicalReaction direction="left-to-right" evidence="28">
        <dbReference type="Rhea" id="RHEA:41096"/>
    </physiologicalReaction>
</comment>
<comment type="similarity">
    <text evidence="3">Belongs to the nucleotide pyrophosphatase/phosphodiesterase family.</text>
</comment>
<keyword evidence="13" id="KW-0443">Lipid metabolism</keyword>
<dbReference type="PANTHER" id="PTHR10151:SF66">
    <property type="entry name" value="GLYCEROPHOSPHOCHOLINE CHOLINEPHOSPHODIESTERASE ENPP6"/>
    <property type="match status" value="1"/>
</dbReference>
<keyword evidence="6" id="KW-0597">Phosphoprotein</keyword>
<keyword evidence="10" id="KW-0378">Hydrolase</keyword>
<evidence type="ECO:0000256" key="32">
    <source>
        <dbReference type="SAM" id="Phobius"/>
    </source>
</evidence>
<reference evidence="33 34" key="1">
    <citation type="submission" date="2022-12" db="EMBL/GenBank/DDBJ databases">
        <title>Chromosome-level genome of Tegillarca granosa.</title>
        <authorList>
            <person name="Kim J."/>
        </authorList>
    </citation>
    <scope>NUCLEOTIDE SEQUENCE [LARGE SCALE GENOMIC DNA]</scope>
    <source>
        <strain evidence="33">Teg-2019</strain>
        <tissue evidence="33">Adductor muscle</tissue>
    </source>
</reference>
<evidence type="ECO:0000256" key="30">
    <source>
        <dbReference type="ARBA" id="ARBA00049092"/>
    </source>
</evidence>
<evidence type="ECO:0000256" key="29">
    <source>
        <dbReference type="ARBA" id="ARBA00048703"/>
    </source>
</evidence>
<evidence type="ECO:0000256" key="28">
    <source>
        <dbReference type="ARBA" id="ARBA00048234"/>
    </source>
</evidence>
<comment type="cofactor">
    <cofactor evidence="1">
        <name>Zn(2+)</name>
        <dbReference type="ChEBI" id="CHEBI:29105"/>
    </cofactor>
</comment>
<dbReference type="InterPro" id="IPR017850">
    <property type="entry name" value="Alkaline_phosphatase_core_sf"/>
</dbReference>
<dbReference type="Proteomes" id="UP001217089">
    <property type="component" value="Unassembled WGS sequence"/>
</dbReference>
<evidence type="ECO:0000256" key="23">
    <source>
        <dbReference type="ARBA" id="ARBA00047482"/>
    </source>
</evidence>
<evidence type="ECO:0000256" key="22">
    <source>
        <dbReference type="ARBA" id="ARBA00047322"/>
    </source>
</evidence>
<keyword evidence="32" id="KW-1133">Transmembrane helix</keyword>
<dbReference type="Gene3D" id="3.40.720.10">
    <property type="entry name" value="Alkaline Phosphatase, subunit A"/>
    <property type="match status" value="1"/>
</dbReference>
<sequence>MQPQRFLINLSYMFLIFGYFTAVVESSQQKLLLILLDGFRWDYFDQPGLDLPGFTRMFEQGVTKSSFILTGGTTGNQSGSQPQDRFRIISFFTPQQKTSYMYHWPGCDVTIRNRKPTYCKPYKGVPQISDLQESIAESIQLFKQDSADLVGIYVELTDKYGHKYGPKSQKLNEIIVEVDKEIYKLMESLENDGLIDEVNIMIFSDHGMTDVSQQRLVNITGHVDMKDVDVMLDSGPNVYVWPKPDKIEKVYNDLKMMNNPHLSIYKKEEIPEEWFYKRHYRISPIVLIAEVGWYIITVSEETTGPGHLVMCSLLDIQPSPHNGTWSAVSEMLKSSGSLIESSISVLLSIVAIMIISFI</sequence>
<evidence type="ECO:0000313" key="34">
    <source>
        <dbReference type="Proteomes" id="UP001217089"/>
    </source>
</evidence>
<keyword evidence="15" id="KW-1015">Disulfide bond</keyword>
<keyword evidence="5" id="KW-1003">Cell membrane</keyword>
<accession>A0ABQ9EPI7</accession>
<evidence type="ECO:0000256" key="8">
    <source>
        <dbReference type="ARBA" id="ARBA00022723"/>
    </source>
</evidence>
<dbReference type="InterPro" id="IPR002591">
    <property type="entry name" value="Phosphodiest/P_Trfase"/>
</dbReference>
<gene>
    <name evidence="33" type="ORF">KUTeg_015232</name>
</gene>
<evidence type="ECO:0000256" key="13">
    <source>
        <dbReference type="ARBA" id="ARBA00023098"/>
    </source>
</evidence>
<evidence type="ECO:0000256" key="17">
    <source>
        <dbReference type="ARBA" id="ARBA00023288"/>
    </source>
</evidence>
<keyword evidence="8" id="KW-0479">Metal-binding</keyword>
<name>A0ABQ9EPI7_TEGGR</name>
<dbReference type="PANTHER" id="PTHR10151">
    <property type="entry name" value="ECTONUCLEOTIDE PYROPHOSPHATASE/PHOSPHODIESTERASE"/>
    <property type="match status" value="1"/>
</dbReference>
<keyword evidence="14 32" id="KW-0472">Membrane</keyword>
<keyword evidence="32" id="KW-0812">Transmembrane</keyword>
<comment type="catalytic activity">
    <reaction evidence="30">
        <text>1-(9Z,12Z)-octadecadienoyl-sn-glycero-3-phosphocholine + H2O = 1-(9Z,12Z-octadecadienoyl)-sn-glycerol + phosphocholine + H(+)</text>
        <dbReference type="Rhea" id="RHEA:41115"/>
        <dbReference type="ChEBI" id="CHEBI:15377"/>
        <dbReference type="ChEBI" id="CHEBI:15378"/>
        <dbReference type="ChEBI" id="CHEBI:28733"/>
        <dbReference type="ChEBI" id="CHEBI:75561"/>
        <dbReference type="ChEBI" id="CHEBI:295975"/>
    </reaction>
    <physiologicalReaction direction="left-to-right" evidence="30">
        <dbReference type="Rhea" id="RHEA:41116"/>
    </physiologicalReaction>
</comment>
<comment type="catalytic activity">
    <reaction evidence="23">
        <text>glycero-2-phosphocholine + H2O = phosphocholine + glycerol + H(+)</text>
        <dbReference type="Rhea" id="RHEA:61684"/>
        <dbReference type="ChEBI" id="CHEBI:15377"/>
        <dbReference type="ChEBI" id="CHEBI:15378"/>
        <dbReference type="ChEBI" id="CHEBI:17754"/>
        <dbReference type="ChEBI" id="CHEBI:144950"/>
        <dbReference type="ChEBI" id="CHEBI:295975"/>
    </reaction>
    <physiologicalReaction direction="left-to-right" evidence="23">
        <dbReference type="Rhea" id="RHEA:61685"/>
    </physiologicalReaction>
</comment>
<evidence type="ECO:0000256" key="14">
    <source>
        <dbReference type="ARBA" id="ARBA00023136"/>
    </source>
</evidence>
<comment type="catalytic activity">
    <reaction evidence="27">
        <text>1-hexadecanoyl-sn-glycero-3-phosphocholine + H2O = 1-hexadecanoyl-sn-glycerol + phosphocholine + H(+)</text>
        <dbReference type="Rhea" id="RHEA:41119"/>
        <dbReference type="ChEBI" id="CHEBI:15377"/>
        <dbReference type="ChEBI" id="CHEBI:15378"/>
        <dbReference type="ChEBI" id="CHEBI:72998"/>
        <dbReference type="ChEBI" id="CHEBI:75542"/>
        <dbReference type="ChEBI" id="CHEBI:295975"/>
    </reaction>
    <physiologicalReaction direction="left-to-right" evidence="27">
        <dbReference type="Rhea" id="RHEA:41120"/>
    </physiologicalReaction>
</comment>
<evidence type="ECO:0000256" key="5">
    <source>
        <dbReference type="ARBA" id="ARBA00022475"/>
    </source>
</evidence>
<evidence type="ECO:0000256" key="25">
    <source>
        <dbReference type="ARBA" id="ARBA00047600"/>
    </source>
</evidence>
<comment type="catalytic activity">
    <reaction evidence="21">
        <text>1-dodecanoyl-sn-glycero-3-phosphocholine + H2O = 1-dodecanoyl-sn-glycerol + phosphocholine + H(+)</text>
        <dbReference type="Rhea" id="RHEA:41127"/>
        <dbReference type="ChEBI" id="CHEBI:15377"/>
        <dbReference type="ChEBI" id="CHEBI:15378"/>
        <dbReference type="ChEBI" id="CHEBI:74966"/>
        <dbReference type="ChEBI" id="CHEBI:75529"/>
        <dbReference type="ChEBI" id="CHEBI:295975"/>
    </reaction>
    <physiologicalReaction direction="left-to-right" evidence="21">
        <dbReference type="Rhea" id="RHEA:41128"/>
    </physiologicalReaction>
</comment>
<evidence type="ECO:0000256" key="16">
    <source>
        <dbReference type="ARBA" id="ARBA00023180"/>
    </source>
</evidence>
<comment type="catalytic activity">
    <reaction evidence="24">
        <text>a 1-O-alkyl-sn-glycero-3-phosphocholine + H2O = a 1-O-alkyl-sn-glycerol + phosphocholine + H(+)</text>
        <dbReference type="Rhea" id="RHEA:36083"/>
        <dbReference type="ChEBI" id="CHEBI:15377"/>
        <dbReference type="ChEBI" id="CHEBI:15378"/>
        <dbReference type="ChEBI" id="CHEBI:15850"/>
        <dbReference type="ChEBI" id="CHEBI:30909"/>
        <dbReference type="ChEBI" id="CHEBI:295975"/>
    </reaction>
    <physiologicalReaction direction="left-to-right" evidence="24">
        <dbReference type="Rhea" id="RHEA:36084"/>
    </physiologicalReaction>
</comment>
<evidence type="ECO:0000256" key="2">
    <source>
        <dbReference type="ARBA" id="ARBA00004609"/>
    </source>
</evidence>
<dbReference type="SUPFAM" id="SSF53649">
    <property type="entry name" value="Alkaline phosphatase-like"/>
    <property type="match status" value="1"/>
</dbReference>
<proteinExistence type="inferred from homology"/>
<keyword evidence="11" id="KW-0862">Zinc</keyword>
<evidence type="ECO:0000256" key="1">
    <source>
        <dbReference type="ARBA" id="ARBA00001947"/>
    </source>
</evidence>
<evidence type="ECO:0000256" key="26">
    <source>
        <dbReference type="ARBA" id="ARBA00047779"/>
    </source>
</evidence>
<evidence type="ECO:0000256" key="6">
    <source>
        <dbReference type="ARBA" id="ARBA00022553"/>
    </source>
</evidence>
<evidence type="ECO:0000256" key="4">
    <source>
        <dbReference type="ARBA" id="ARBA00012318"/>
    </source>
</evidence>
<keyword evidence="7" id="KW-0336">GPI-anchor</keyword>
<keyword evidence="34" id="KW-1185">Reference proteome</keyword>
<feature type="transmembrane region" description="Helical" evidence="32">
    <location>
        <begin position="6"/>
        <end position="24"/>
    </location>
</feature>
<dbReference type="EMBL" id="JARBDR010000793">
    <property type="protein sequence ID" value="KAJ8307148.1"/>
    <property type="molecule type" value="Genomic_DNA"/>
</dbReference>
<dbReference type="Pfam" id="PF01663">
    <property type="entry name" value="Phosphodiest"/>
    <property type="match status" value="1"/>
</dbReference>
<comment type="caution">
    <text evidence="33">The sequence shown here is derived from an EMBL/GenBank/DDBJ whole genome shotgun (WGS) entry which is preliminary data.</text>
</comment>
<comment type="catalytic activity">
    <reaction evidence="31">
        <text>1-(5Z,8Z,11Z,14Z-eicosatetraenoyl)-sn-glycero-3-phosphocholine + H2O = 1-(5Z,8Z,11Z,14Z-eicosatetraenoyl)-sn-glycerol + phosphocholine + H(+)</text>
        <dbReference type="Rhea" id="RHEA:41003"/>
        <dbReference type="ChEBI" id="CHEBI:15377"/>
        <dbReference type="ChEBI" id="CHEBI:15378"/>
        <dbReference type="ChEBI" id="CHEBI:34071"/>
        <dbReference type="ChEBI" id="CHEBI:74344"/>
        <dbReference type="ChEBI" id="CHEBI:295975"/>
    </reaction>
    <physiologicalReaction direction="left-to-right" evidence="31">
        <dbReference type="Rhea" id="RHEA:41004"/>
    </physiologicalReaction>
</comment>
<dbReference type="CDD" id="cd16018">
    <property type="entry name" value="Enpp"/>
    <property type="match status" value="1"/>
</dbReference>
<keyword evidence="9" id="KW-0732">Signal</keyword>
<comment type="subcellular location">
    <subcellularLocation>
        <location evidence="2">Cell membrane</location>
        <topology evidence="2">Lipid-anchor</topology>
        <topology evidence="2">GPI-anchor</topology>
    </subcellularLocation>
</comment>
<evidence type="ECO:0000256" key="27">
    <source>
        <dbReference type="ARBA" id="ARBA00048209"/>
    </source>
</evidence>
<evidence type="ECO:0000256" key="9">
    <source>
        <dbReference type="ARBA" id="ARBA00022729"/>
    </source>
</evidence>
<evidence type="ECO:0000256" key="20">
    <source>
        <dbReference type="ARBA" id="ARBA00046203"/>
    </source>
</evidence>
<evidence type="ECO:0000256" key="11">
    <source>
        <dbReference type="ARBA" id="ARBA00022833"/>
    </source>
</evidence>
<comment type="function">
    <text evidence="20">Choline-specific glycerophosphodiesterase that hydrolyzes glycerophosphocholine (GPC) and lysophosphatidylcholine (LPC) and contributes to supplying choline to the cells. Has a preference for LPC with short (12:0 and 14:0) or polyunsaturated (18:2 and 20:4) fatty acids. In vitro, hydrolyzes only choline-containing lysophospholipids, such as sphingosylphosphorylcholine (SPC), platelet-activating factor (PAF) and lysoPAF, but not other lysophospholipids.</text>
</comment>
<dbReference type="EC" id="3.1.4.38" evidence="4"/>
<evidence type="ECO:0000256" key="12">
    <source>
        <dbReference type="ARBA" id="ARBA00022963"/>
    </source>
</evidence>
<organism evidence="33 34">
    <name type="scientific">Tegillarca granosa</name>
    <name type="common">Malaysian cockle</name>
    <name type="synonym">Anadara granosa</name>
    <dbReference type="NCBI Taxonomy" id="220873"/>
    <lineage>
        <taxon>Eukaryota</taxon>
        <taxon>Metazoa</taxon>
        <taxon>Spiralia</taxon>
        <taxon>Lophotrochozoa</taxon>
        <taxon>Mollusca</taxon>
        <taxon>Bivalvia</taxon>
        <taxon>Autobranchia</taxon>
        <taxon>Pteriomorphia</taxon>
        <taxon>Arcoida</taxon>
        <taxon>Arcoidea</taxon>
        <taxon>Arcidae</taxon>
        <taxon>Tegillarca</taxon>
    </lineage>
</organism>
<evidence type="ECO:0000256" key="31">
    <source>
        <dbReference type="ARBA" id="ARBA00049320"/>
    </source>
</evidence>
<evidence type="ECO:0000256" key="19">
    <source>
        <dbReference type="ARBA" id="ARBA00032556"/>
    </source>
</evidence>